<dbReference type="CDD" id="cd08060">
    <property type="entry name" value="MPN_UPF0172"/>
    <property type="match status" value="1"/>
</dbReference>
<dbReference type="PANTHER" id="PTHR12941">
    <property type="entry name" value="ER MEMBRANE PROTEIN COMPLEX"/>
    <property type="match status" value="1"/>
</dbReference>
<evidence type="ECO:0000313" key="3">
    <source>
        <dbReference type="EMBL" id="RKO90293.1"/>
    </source>
</evidence>
<protein>
    <recommendedName>
        <fullName evidence="2">MPN domain-containing protein</fullName>
    </recommendedName>
</protein>
<reference evidence="4" key="1">
    <citation type="journal article" date="2018" name="Nat. Microbiol.">
        <title>Leveraging single-cell genomics to expand the fungal tree of life.</title>
        <authorList>
            <person name="Ahrendt S.R."/>
            <person name="Quandt C.A."/>
            <person name="Ciobanu D."/>
            <person name="Clum A."/>
            <person name="Salamov A."/>
            <person name="Andreopoulos B."/>
            <person name="Cheng J.F."/>
            <person name="Woyke T."/>
            <person name="Pelin A."/>
            <person name="Henrissat B."/>
            <person name="Reynolds N.K."/>
            <person name="Benny G.L."/>
            <person name="Smith M.E."/>
            <person name="James T.Y."/>
            <person name="Grigoriev I.V."/>
        </authorList>
    </citation>
    <scope>NUCLEOTIDE SEQUENCE [LARGE SCALE GENOMIC DNA]</scope>
</reference>
<dbReference type="Proteomes" id="UP000269721">
    <property type="component" value="Unassembled WGS sequence"/>
</dbReference>
<keyword evidence="4" id="KW-1185">Reference proteome</keyword>
<name>A0A4P9WEZ3_9FUNG</name>
<organism evidence="3 4">
    <name type="scientific">Blyttiomyces helicus</name>
    <dbReference type="NCBI Taxonomy" id="388810"/>
    <lineage>
        <taxon>Eukaryota</taxon>
        <taxon>Fungi</taxon>
        <taxon>Fungi incertae sedis</taxon>
        <taxon>Chytridiomycota</taxon>
        <taxon>Chytridiomycota incertae sedis</taxon>
        <taxon>Chytridiomycetes</taxon>
        <taxon>Chytridiomycetes incertae sedis</taxon>
        <taxon>Blyttiomyces</taxon>
    </lineage>
</organism>
<dbReference type="InterPro" id="IPR037518">
    <property type="entry name" value="MPN"/>
</dbReference>
<accession>A0A4P9WEZ3</accession>
<dbReference type="GO" id="GO:0072546">
    <property type="term" value="C:EMC complex"/>
    <property type="evidence" value="ECO:0007669"/>
    <property type="project" value="InterPro"/>
</dbReference>
<dbReference type="AlphaFoldDB" id="A0A4P9WEZ3"/>
<comment type="similarity">
    <text evidence="1">Belongs to the EMC8/EMC9 family.</text>
</comment>
<dbReference type="EMBL" id="KZ995625">
    <property type="protein sequence ID" value="RKO90293.1"/>
    <property type="molecule type" value="Genomic_DNA"/>
</dbReference>
<gene>
    <name evidence="3" type="ORF">BDK51DRAFT_20716</name>
</gene>
<evidence type="ECO:0000313" key="4">
    <source>
        <dbReference type="Proteomes" id="UP000269721"/>
    </source>
</evidence>
<dbReference type="PANTHER" id="PTHR12941:SF10">
    <property type="entry name" value="ER MEMBRANE PROTEIN COMPLEX SUBUNIT 8_9 HOMOLOG"/>
    <property type="match status" value="1"/>
</dbReference>
<evidence type="ECO:0000259" key="2">
    <source>
        <dbReference type="PROSITE" id="PS50249"/>
    </source>
</evidence>
<dbReference type="Gene3D" id="3.40.140.10">
    <property type="entry name" value="Cytidine Deaminase, domain 2"/>
    <property type="match status" value="1"/>
</dbReference>
<dbReference type="OrthoDB" id="194468at2759"/>
<dbReference type="InterPro" id="IPR005366">
    <property type="entry name" value="EMC8/9"/>
</dbReference>
<proteinExistence type="inferred from homology"/>
<dbReference type="PROSITE" id="PS50249">
    <property type="entry name" value="MPN"/>
    <property type="match status" value="1"/>
</dbReference>
<evidence type="ECO:0000256" key="1">
    <source>
        <dbReference type="ARBA" id="ARBA00007461"/>
    </source>
</evidence>
<feature type="domain" description="MPN" evidence="2">
    <location>
        <begin position="4"/>
        <end position="136"/>
    </location>
</feature>
<dbReference type="Pfam" id="PF03665">
    <property type="entry name" value="UPF0172"/>
    <property type="match status" value="1"/>
</dbReference>
<sequence length="192" mass="20513">MVNHSLDDRAYLKLILHAAKFSVNPVCGLLVGKKSAEGNLVVEDSIPLFHSTPLSPTLAIALQQTATYCSQTGTQIVGFYCANELASDLSISPSSGKIASKIDEMLGGASLLLLLPLATLFAGTSDPLLLQLANSSTPLPLHRLSASADIKEVALRHITDRTYASLHDFDSHLDNTSLDWLFNAKVTKAIQA</sequence>